<name>A0A2T0H061_ACTMO</name>
<reference evidence="3 4" key="1">
    <citation type="submission" date="2018-03" db="EMBL/GenBank/DDBJ databases">
        <title>Actinopolyspora mortivallis from Sahara, screening for active biomolecules.</title>
        <authorList>
            <person name="Selama O."/>
            <person name="Wellington E.M.H."/>
            <person name="Hacene H."/>
        </authorList>
    </citation>
    <scope>NUCLEOTIDE SEQUENCE [LARGE SCALE GENOMIC DNA]</scope>
    <source>
        <strain evidence="3 4">M5A</strain>
    </source>
</reference>
<feature type="compositionally biased region" description="Gly residues" evidence="1">
    <location>
        <begin position="1"/>
        <end position="11"/>
    </location>
</feature>
<dbReference type="Pfam" id="PF03551">
    <property type="entry name" value="PadR"/>
    <property type="match status" value="1"/>
</dbReference>
<dbReference type="InterPro" id="IPR036390">
    <property type="entry name" value="WH_DNA-bd_sf"/>
</dbReference>
<dbReference type="SUPFAM" id="SSF46785">
    <property type="entry name" value="Winged helix' DNA-binding domain"/>
    <property type="match status" value="1"/>
</dbReference>
<proteinExistence type="predicted"/>
<comment type="caution">
    <text evidence="3">The sequence shown here is derived from an EMBL/GenBank/DDBJ whole genome shotgun (WGS) entry which is preliminary data.</text>
</comment>
<evidence type="ECO:0000259" key="2">
    <source>
        <dbReference type="Pfam" id="PF03551"/>
    </source>
</evidence>
<dbReference type="EMBL" id="PVSR01000002">
    <property type="protein sequence ID" value="PRW64758.1"/>
    <property type="molecule type" value="Genomic_DNA"/>
</dbReference>
<dbReference type="InterPro" id="IPR036388">
    <property type="entry name" value="WH-like_DNA-bd_sf"/>
</dbReference>
<evidence type="ECO:0000313" key="4">
    <source>
        <dbReference type="Proteomes" id="UP000239352"/>
    </source>
</evidence>
<feature type="region of interest" description="Disordered" evidence="1">
    <location>
        <begin position="1"/>
        <end position="28"/>
    </location>
</feature>
<dbReference type="Proteomes" id="UP000239352">
    <property type="component" value="Unassembled WGS sequence"/>
</dbReference>
<dbReference type="PROSITE" id="PS51257">
    <property type="entry name" value="PROKAR_LIPOPROTEIN"/>
    <property type="match status" value="1"/>
</dbReference>
<dbReference type="Gene3D" id="1.10.10.10">
    <property type="entry name" value="Winged helix-like DNA-binding domain superfamily/Winged helix DNA-binding domain"/>
    <property type="match status" value="1"/>
</dbReference>
<protein>
    <recommendedName>
        <fullName evidence="2">Transcription regulator PadR N-terminal domain-containing protein</fullName>
    </recommendedName>
</protein>
<evidence type="ECO:0000256" key="1">
    <source>
        <dbReference type="SAM" id="MobiDB-lite"/>
    </source>
</evidence>
<dbReference type="InParanoid" id="A0A2T0H061"/>
<accession>A0A2T0H061</accession>
<feature type="domain" description="Transcription regulator PadR N-terminal" evidence="2">
    <location>
        <begin position="28"/>
        <end position="69"/>
    </location>
</feature>
<dbReference type="InterPro" id="IPR005149">
    <property type="entry name" value="Tscrpt_reg_PadR_N"/>
</dbReference>
<organism evidence="3 4">
    <name type="scientific">Actinopolyspora mortivallis</name>
    <dbReference type="NCBI Taxonomy" id="33906"/>
    <lineage>
        <taxon>Bacteria</taxon>
        <taxon>Bacillati</taxon>
        <taxon>Actinomycetota</taxon>
        <taxon>Actinomycetes</taxon>
        <taxon>Actinopolysporales</taxon>
        <taxon>Actinopolysporaceae</taxon>
        <taxon>Actinopolyspora</taxon>
    </lineage>
</organism>
<evidence type="ECO:0000313" key="3">
    <source>
        <dbReference type="EMBL" id="PRW64758.1"/>
    </source>
</evidence>
<sequence length="96" mass="10128">MRRALSGGGGFSSACQVSGPGTPGGNAVHRSLRRLEGLNLVTHTKHAAPGTGVKRKVYELTRSGKRVLAAYLETTLSYLHDPEFLAAVHAGRSPDC</sequence>
<gene>
    <name evidence="3" type="ORF">CEP50_02665</name>
</gene>
<keyword evidence="4" id="KW-1185">Reference proteome</keyword>
<dbReference type="RefSeq" id="WP_106112333.1">
    <property type="nucleotide sequence ID" value="NZ_PVSR01000002.1"/>
</dbReference>
<dbReference type="AlphaFoldDB" id="A0A2T0H061"/>